<gene>
    <name evidence="6" type="ORF">HD596_008021</name>
</gene>
<sequence>MTDIELADARALAESLRQVYTAVAERIGEANATSPLVAKVTEHLGCPLSDVVVVEEKYRLYEHAALQTAADLYLDAHSPGAQWFGIVGGERRWESIINMLLAAMREGSRMLGRPDYGTAPIGPDTTIEVVQLGLVATAAPDGTPVLIGLSNKDDYDSHSLLTVLAARRDVASAVRDEVNRLKQDNDPFRGQVLSFGFSEHRENELLTFLPRPELDPEEVVLPEGRLEAIEEHVVGIAEHADRLTEAGQHLRRGLLLYGPPGTGKTHTTRYLIGRLREHTALLMTGPAMRKIDYAVAVARKLQPSIVVVEDVDLIAEDRSHHETSPLLFSLLDAMDGISGDVDVTFVLTTNRVEVLEKALVQRPGRVDLAVEVPPPDAAARERLIRLYARNRPIVADTAKVVAATEGVTASFIKELLRRVILVALRSDERVLTDDHFDTALQAMAGDGQALTRALLGSQETAAQPKQERTAARLQPPACS</sequence>
<dbReference type="PANTHER" id="PTHR23073">
    <property type="entry name" value="26S PROTEASOME REGULATORY SUBUNIT"/>
    <property type="match status" value="1"/>
</dbReference>
<keyword evidence="3" id="KW-0067">ATP-binding</keyword>
<keyword evidence="7" id="KW-1185">Reference proteome</keyword>
<comment type="caution">
    <text evidence="6">The sequence shown here is derived from an EMBL/GenBank/DDBJ whole genome shotgun (WGS) entry which is preliminary data.</text>
</comment>
<dbReference type="EMBL" id="JACHMB010000001">
    <property type="protein sequence ID" value="MBB5781265.1"/>
    <property type="molecule type" value="Genomic_DNA"/>
</dbReference>
<dbReference type="InterPro" id="IPR050221">
    <property type="entry name" value="26S_Proteasome_ATPase"/>
</dbReference>
<evidence type="ECO:0000256" key="4">
    <source>
        <dbReference type="SAM" id="MobiDB-lite"/>
    </source>
</evidence>
<accession>A0A7W9GCI0</accession>
<dbReference type="SUPFAM" id="SSF52540">
    <property type="entry name" value="P-loop containing nucleoside triphosphate hydrolases"/>
    <property type="match status" value="1"/>
</dbReference>
<evidence type="ECO:0000313" key="6">
    <source>
        <dbReference type="EMBL" id="MBB5781265.1"/>
    </source>
</evidence>
<evidence type="ECO:0000256" key="2">
    <source>
        <dbReference type="ARBA" id="ARBA00022741"/>
    </source>
</evidence>
<dbReference type="AlphaFoldDB" id="A0A7W9GCI0"/>
<dbReference type="InterPro" id="IPR003593">
    <property type="entry name" value="AAA+_ATPase"/>
</dbReference>
<evidence type="ECO:0000259" key="5">
    <source>
        <dbReference type="SMART" id="SM00382"/>
    </source>
</evidence>
<keyword evidence="2" id="KW-0547">Nucleotide-binding</keyword>
<dbReference type="Gene3D" id="1.10.8.60">
    <property type="match status" value="1"/>
</dbReference>
<name>A0A7W9GCI0_9ACTN</name>
<feature type="domain" description="AAA+ ATPase" evidence="5">
    <location>
        <begin position="250"/>
        <end position="376"/>
    </location>
</feature>
<dbReference type="CDD" id="cd19481">
    <property type="entry name" value="RecA-like_protease"/>
    <property type="match status" value="1"/>
</dbReference>
<dbReference type="Gene3D" id="3.40.50.300">
    <property type="entry name" value="P-loop containing nucleotide triphosphate hydrolases"/>
    <property type="match status" value="1"/>
</dbReference>
<dbReference type="SMART" id="SM00382">
    <property type="entry name" value="AAA"/>
    <property type="match status" value="1"/>
</dbReference>
<dbReference type="InterPro" id="IPR003959">
    <property type="entry name" value="ATPase_AAA_core"/>
</dbReference>
<evidence type="ECO:0000256" key="3">
    <source>
        <dbReference type="ARBA" id="ARBA00022840"/>
    </source>
</evidence>
<protein>
    <submittedName>
        <fullName evidence="6">DNA polymerase III delta prime subunit</fullName>
    </submittedName>
</protein>
<dbReference type="Pfam" id="PF00004">
    <property type="entry name" value="AAA"/>
    <property type="match status" value="1"/>
</dbReference>
<dbReference type="Proteomes" id="UP000579153">
    <property type="component" value="Unassembled WGS sequence"/>
</dbReference>
<proteinExistence type="inferred from homology"/>
<comment type="similarity">
    <text evidence="1">Belongs to the AAA ATPase family.</text>
</comment>
<dbReference type="RefSeq" id="WP_221519721.1">
    <property type="nucleotide sequence ID" value="NZ_JACHMB010000001.1"/>
</dbReference>
<evidence type="ECO:0000256" key="1">
    <source>
        <dbReference type="ARBA" id="ARBA00006914"/>
    </source>
</evidence>
<feature type="region of interest" description="Disordered" evidence="4">
    <location>
        <begin position="458"/>
        <end position="479"/>
    </location>
</feature>
<dbReference type="GO" id="GO:0016887">
    <property type="term" value="F:ATP hydrolysis activity"/>
    <property type="evidence" value="ECO:0007669"/>
    <property type="project" value="InterPro"/>
</dbReference>
<dbReference type="InterPro" id="IPR027417">
    <property type="entry name" value="P-loop_NTPase"/>
</dbReference>
<organism evidence="6 7">
    <name type="scientific">Nonomuraea jabiensis</name>
    <dbReference type="NCBI Taxonomy" id="882448"/>
    <lineage>
        <taxon>Bacteria</taxon>
        <taxon>Bacillati</taxon>
        <taxon>Actinomycetota</taxon>
        <taxon>Actinomycetes</taxon>
        <taxon>Streptosporangiales</taxon>
        <taxon>Streptosporangiaceae</taxon>
        <taxon>Nonomuraea</taxon>
    </lineage>
</organism>
<reference evidence="6 7" key="1">
    <citation type="submission" date="2020-08" db="EMBL/GenBank/DDBJ databases">
        <title>Sequencing the genomes of 1000 actinobacteria strains.</title>
        <authorList>
            <person name="Klenk H.-P."/>
        </authorList>
    </citation>
    <scope>NUCLEOTIDE SEQUENCE [LARGE SCALE GENOMIC DNA]</scope>
    <source>
        <strain evidence="6 7">DSM 45507</strain>
    </source>
</reference>
<dbReference type="GO" id="GO:0005524">
    <property type="term" value="F:ATP binding"/>
    <property type="evidence" value="ECO:0007669"/>
    <property type="project" value="UniProtKB-KW"/>
</dbReference>
<evidence type="ECO:0000313" key="7">
    <source>
        <dbReference type="Proteomes" id="UP000579153"/>
    </source>
</evidence>